<keyword evidence="4" id="KW-0539">Nucleus</keyword>
<dbReference type="InterPro" id="IPR011598">
    <property type="entry name" value="bHLH_dom"/>
</dbReference>
<keyword evidence="3" id="KW-0804">Transcription</keyword>
<dbReference type="Pfam" id="PF00010">
    <property type="entry name" value="HLH"/>
    <property type="match status" value="1"/>
</dbReference>
<dbReference type="InterPro" id="IPR001763">
    <property type="entry name" value="Rhodanese-like_dom"/>
</dbReference>
<dbReference type="SMART" id="SM00353">
    <property type="entry name" value="HLH"/>
    <property type="match status" value="1"/>
</dbReference>
<dbReference type="InterPro" id="IPR044295">
    <property type="entry name" value="BIM1/2/3"/>
</dbReference>
<dbReference type="EMBL" id="KK198754">
    <property type="protein sequence ID" value="KCW83775.1"/>
    <property type="molecule type" value="Genomic_DNA"/>
</dbReference>
<dbReference type="InParanoid" id="A0A059D0L8"/>
<accession>A0A059D0L8</accession>
<dbReference type="STRING" id="71139.A0A059D0L8"/>
<dbReference type="GO" id="GO:0003700">
    <property type="term" value="F:DNA-binding transcription factor activity"/>
    <property type="evidence" value="ECO:0007669"/>
    <property type="project" value="InterPro"/>
</dbReference>
<evidence type="ECO:0000259" key="6">
    <source>
        <dbReference type="PROSITE" id="PS50206"/>
    </source>
</evidence>
<evidence type="ECO:0000256" key="4">
    <source>
        <dbReference type="ARBA" id="ARBA00023242"/>
    </source>
</evidence>
<feature type="compositionally biased region" description="Polar residues" evidence="5">
    <location>
        <begin position="124"/>
        <end position="146"/>
    </location>
</feature>
<proteinExistence type="predicted"/>
<evidence type="ECO:0000256" key="1">
    <source>
        <dbReference type="ARBA" id="ARBA00004123"/>
    </source>
</evidence>
<evidence type="ECO:0000256" key="2">
    <source>
        <dbReference type="ARBA" id="ARBA00023015"/>
    </source>
</evidence>
<feature type="compositionally biased region" description="Basic and acidic residues" evidence="5">
    <location>
        <begin position="45"/>
        <end position="60"/>
    </location>
</feature>
<feature type="compositionally biased region" description="Acidic residues" evidence="5">
    <location>
        <begin position="227"/>
        <end position="237"/>
    </location>
</feature>
<dbReference type="SUPFAM" id="SSF47459">
    <property type="entry name" value="HLH, helix-loop-helix DNA-binding domain"/>
    <property type="match status" value="1"/>
</dbReference>
<dbReference type="FunCoup" id="A0A059D0L8">
    <property type="interactions" value="654"/>
</dbReference>
<evidence type="ECO:0000256" key="5">
    <source>
        <dbReference type="SAM" id="MobiDB-lite"/>
    </source>
</evidence>
<feature type="compositionally biased region" description="Polar residues" evidence="5">
    <location>
        <begin position="555"/>
        <end position="575"/>
    </location>
</feature>
<dbReference type="PROSITE" id="PS50888">
    <property type="entry name" value="BHLH"/>
    <property type="match status" value="1"/>
</dbReference>
<dbReference type="Gramene" id="KCW83775">
    <property type="protein sequence ID" value="KCW83775"/>
    <property type="gene ID" value="EUGRSUZ_B00645"/>
</dbReference>
<feature type="region of interest" description="Disordered" evidence="5">
    <location>
        <begin position="28"/>
        <end position="96"/>
    </location>
</feature>
<evidence type="ECO:0000259" key="7">
    <source>
        <dbReference type="PROSITE" id="PS50888"/>
    </source>
</evidence>
<dbReference type="AlphaFoldDB" id="A0A059D0L8"/>
<name>A0A059D0L8_EUCGR</name>
<dbReference type="GO" id="GO:0006351">
    <property type="term" value="P:DNA-templated transcription"/>
    <property type="evidence" value="ECO:0007669"/>
    <property type="project" value="InterPro"/>
</dbReference>
<dbReference type="CDD" id="cd11453">
    <property type="entry name" value="bHLH_AtBIM_like"/>
    <property type="match status" value="1"/>
</dbReference>
<dbReference type="InterPro" id="IPR036638">
    <property type="entry name" value="HLH_DNA-bd_sf"/>
</dbReference>
<feature type="region of interest" description="Disordered" evidence="5">
    <location>
        <begin position="124"/>
        <end position="287"/>
    </location>
</feature>
<dbReference type="PANTHER" id="PTHR46412">
    <property type="entry name" value="BES1-INTERACTING MYC-LIKE PROTEIN"/>
    <property type="match status" value="1"/>
</dbReference>
<dbReference type="PROSITE" id="PS50206">
    <property type="entry name" value="RHODANESE_3"/>
    <property type="match status" value="1"/>
</dbReference>
<evidence type="ECO:0000256" key="3">
    <source>
        <dbReference type="ARBA" id="ARBA00023163"/>
    </source>
</evidence>
<feature type="domain" description="Rhodanese" evidence="6">
    <location>
        <begin position="351"/>
        <end position="372"/>
    </location>
</feature>
<sequence length="597" mass="65052">MMELPQPRPFGTEARKATHDFLSLCSHSTLHHQDPRQPPSQDSFLKTHDFLGKTAAKEEATSEISSSLERPPPPAPPGPPPSVPPPQSVEHVLPGGIGTYSISHISYFNNQNPPKPEATIYTVAQASSTDRTDENSNCSSYTNSGFTLWEESAAKKGKTGKENVPSASVREAEVKLGPWPASERPSHSSSNNNHRNSFSSLSSSQPSGAKNKSFMDMIRSAKSGSNQEDELDDDDGEFLLKKETSPIPKGELRVKVDGKSSDQKANTPRSKHSATEQRRRSKINDRFQTLRSLIPNSDQKRDKASFLLEVLGHSFCSFFPSFLPDRRNLIILIDEGTAFIQVIEYIQYLQEKVTNYEGSFQGWSQEPANMMPLRNGQRPTDNYVDQSRNITSGSSPALVFAAKVDENNIAMAPAVFRKAKNPLEPEMGSVTAFKSVEHHPGMTNRAVPFPMSLQPNISNCVRGSGAVARGDPNLENNASQPLTQISRIKSLTNECSASTDKLKEEELTIEGGTISISNVYSQGLLNRLTQALQSSGVDLSQASISVQIDLGKQANGRNAASSSLPKDTEARNQGVTRPRAAGEIADPALKKLKAGKS</sequence>
<reference evidence="8" key="1">
    <citation type="submission" date="2013-07" db="EMBL/GenBank/DDBJ databases">
        <title>The genome of Eucalyptus grandis.</title>
        <authorList>
            <person name="Schmutz J."/>
            <person name="Hayes R."/>
            <person name="Myburg A."/>
            <person name="Tuskan G."/>
            <person name="Grattapaglia D."/>
            <person name="Rokhsar D.S."/>
        </authorList>
    </citation>
    <scope>NUCLEOTIDE SEQUENCE</scope>
    <source>
        <tissue evidence="8">Leaf extractions</tissue>
    </source>
</reference>
<dbReference type="Gene3D" id="4.10.280.10">
    <property type="entry name" value="Helix-loop-helix DNA-binding domain"/>
    <property type="match status" value="1"/>
</dbReference>
<comment type="subcellular location">
    <subcellularLocation>
        <location evidence="1">Nucleus</location>
    </subcellularLocation>
</comment>
<evidence type="ECO:0000313" key="8">
    <source>
        <dbReference type="EMBL" id="KCW83775.1"/>
    </source>
</evidence>
<dbReference type="PANTHER" id="PTHR46412:SF3">
    <property type="entry name" value="TRANSCRIPTION FACTOR BIM1"/>
    <property type="match status" value="1"/>
</dbReference>
<dbReference type="OMA" id="QANIRPT"/>
<feature type="domain" description="BHLH" evidence="7">
    <location>
        <begin position="267"/>
        <end position="317"/>
    </location>
</feature>
<feature type="compositionally biased region" description="Pro residues" evidence="5">
    <location>
        <begin position="70"/>
        <end position="87"/>
    </location>
</feature>
<feature type="compositionally biased region" description="Low complexity" evidence="5">
    <location>
        <begin position="187"/>
        <end position="207"/>
    </location>
</feature>
<keyword evidence="2" id="KW-0805">Transcription regulation</keyword>
<organism evidence="8">
    <name type="scientific">Eucalyptus grandis</name>
    <name type="common">Flooded gum</name>
    <dbReference type="NCBI Taxonomy" id="71139"/>
    <lineage>
        <taxon>Eukaryota</taxon>
        <taxon>Viridiplantae</taxon>
        <taxon>Streptophyta</taxon>
        <taxon>Embryophyta</taxon>
        <taxon>Tracheophyta</taxon>
        <taxon>Spermatophyta</taxon>
        <taxon>Magnoliopsida</taxon>
        <taxon>eudicotyledons</taxon>
        <taxon>Gunneridae</taxon>
        <taxon>Pentapetalae</taxon>
        <taxon>rosids</taxon>
        <taxon>malvids</taxon>
        <taxon>Myrtales</taxon>
        <taxon>Myrtaceae</taxon>
        <taxon>Myrtoideae</taxon>
        <taxon>Eucalypteae</taxon>
        <taxon>Eucalyptus</taxon>
    </lineage>
</organism>
<gene>
    <name evidence="8" type="ORF">EUGRSUZ_B00645</name>
</gene>
<protein>
    <submittedName>
        <fullName evidence="8">Uncharacterized protein</fullName>
    </submittedName>
</protein>
<dbReference type="GO" id="GO:0046983">
    <property type="term" value="F:protein dimerization activity"/>
    <property type="evidence" value="ECO:0007669"/>
    <property type="project" value="InterPro"/>
</dbReference>
<feature type="compositionally biased region" description="Basic and acidic residues" evidence="5">
    <location>
        <begin position="273"/>
        <end position="285"/>
    </location>
</feature>
<feature type="region of interest" description="Disordered" evidence="5">
    <location>
        <begin position="554"/>
        <end position="597"/>
    </location>
</feature>
<dbReference type="GO" id="GO:0005634">
    <property type="term" value="C:nucleus"/>
    <property type="evidence" value="ECO:0007669"/>
    <property type="project" value="UniProtKB-SubCell"/>
</dbReference>
<feature type="compositionally biased region" description="Basic and acidic residues" evidence="5">
    <location>
        <begin position="238"/>
        <end position="262"/>
    </location>
</feature>